<accession>A0A9P0M813</accession>
<dbReference type="Pfam" id="PF21787">
    <property type="entry name" value="TNP-like_RNaseH_N"/>
    <property type="match status" value="1"/>
</dbReference>
<dbReference type="Proteomes" id="UP001152888">
    <property type="component" value="Unassembled WGS sequence"/>
</dbReference>
<dbReference type="AlphaFoldDB" id="A0A9P0M813"/>
<name>A0A9P0M813_ACAOB</name>
<protein>
    <recommendedName>
        <fullName evidence="2">Transposable element P transposase-like RNase H domain-containing protein</fullName>
    </recommendedName>
</protein>
<organism evidence="3 4">
    <name type="scientific">Acanthoscelides obtectus</name>
    <name type="common">Bean weevil</name>
    <name type="synonym">Bruchus obtectus</name>
    <dbReference type="NCBI Taxonomy" id="200917"/>
    <lineage>
        <taxon>Eukaryota</taxon>
        <taxon>Metazoa</taxon>
        <taxon>Ecdysozoa</taxon>
        <taxon>Arthropoda</taxon>
        <taxon>Hexapoda</taxon>
        <taxon>Insecta</taxon>
        <taxon>Pterygota</taxon>
        <taxon>Neoptera</taxon>
        <taxon>Endopterygota</taxon>
        <taxon>Coleoptera</taxon>
        <taxon>Polyphaga</taxon>
        <taxon>Cucujiformia</taxon>
        <taxon>Chrysomeloidea</taxon>
        <taxon>Chrysomelidae</taxon>
        <taxon>Bruchinae</taxon>
        <taxon>Bruchini</taxon>
        <taxon>Acanthoscelides</taxon>
    </lineage>
</organism>
<sequence>MRVKKIYIDLDHMCKVETFEFISTKLMNTGPDSIVQIGTPPVIASGANYDDDDDDVICTTDIDPLRIDAGEGSRLRNRKFKRKREPIADCYVHSSLHTAIDIKVETGEDHSGFSISEPYNPYHQLHESVTSTVTKSEKSSTLYVADADYTKAIPQQMVDKAVGTEPAKHCLKEERLKFTLENTLEKNKNLSEKLHKVKDEFRKFLKSPLKTISLDEYVRYTNHYFSDKTVAKFVLDLLDINQDVAAQKSHASEEGRMCQNVVEVQKLYNSAEENFEKTRCKASRKRKLVAADKMSTISSNDVNQVKFIKSEEKFSQPVELSCDKNVAIPKSTEEIATGCSKLRNVRIKATKPDQKPAKPVKIESDQNIVLKSELLEDCLPSYTKLRNMVRAAIQPGVTKTWMNLLKIKVDTFNDYQRPCVLYVDEVPLKPKIFYNITYDKVIGVVIDSATGDVAPARYVTVVMAQGVCAPWRQPIAYHFNGSRCNGVRLKRIVTDSLHKLTDMNLKVMALMCGTDANYVQMAQMLGVSADKPQFWAAGRQAHFLFDVQRLSQDLWNAFLTVKIRLNDCVISQYVKAQAEQYPHLFPTKNSKACKVGRNYRKRIFTDKLPGGIYTYGDKIHSRDSICTNKFLTIVDNFSTLMLDKTDMFHGYADERDPIDACFDLFNKIQPVDKDIDASVCIRRWKATVRSIANLWEEIRGLGFARMYIPSMRCFSEFSQHLPGKEKQDFYDLRLTPIQFTRAFINCFTKELLKTERTCSDEKMSENDTIFYAKLLEAANLPQTNKDDNLFTDDIDYRSVEFHFPSDLLCEYLLNKCLRQHSCPLCVNYIAIHRTYMLQNPEPRGDRFIETLEILHKPHKTFFGFVAGMDSTFKLSFKSAIVHNCTVKYLTGLLRKLSLVHPCLKFPFKYVTKLYARLRLYHTLKYVDDKIKRSDESFQINDGLLMEARDTF</sequence>
<evidence type="ECO:0000259" key="2">
    <source>
        <dbReference type="Pfam" id="PF21787"/>
    </source>
</evidence>
<comment type="caution">
    <text evidence="3">The sequence shown here is derived from an EMBL/GenBank/DDBJ whole genome shotgun (WGS) entry which is preliminary data.</text>
</comment>
<dbReference type="InterPro" id="IPR048365">
    <property type="entry name" value="TNP-like_RNaseH_N"/>
</dbReference>
<evidence type="ECO:0000256" key="1">
    <source>
        <dbReference type="SAM" id="Coils"/>
    </source>
</evidence>
<reference evidence="3" key="1">
    <citation type="submission" date="2022-03" db="EMBL/GenBank/DDBJ databases">
        <authorList>
            <person name="Sayadi A."/>
        </authorList>
    </citation>
    <scope>NUCLEOTIDE SEQUENCE</scope>
</reference>
<gene>
    <name evidence="3" type="ORF">ACAOBT_LOCUS31864</name>
</gene>
<proteinExistence type="predicted"/>
<evidence type="ECO:0000313" key="4">
    <source>
        <dbReference type="Proteomes" id="UP001152888"/>
    </source>
</evidence>
<feature type="domain" description="Transposable element P transposase-like RNase H" evidence="2">
    <location>
        <begin position="394"/>
        <end position="526"/>
    </location>
</feature>
<dbReference type="OrthoDB" id="6778765at2759"/>
<feature type="coiled-coil region" evidence="1">
    <location>
        <begin position="173"/>
        <end position="200"/>
    </location>
</feature>
<dbReference type="EMBL" id="CAKOFQ010008019">
    <property type="protein sequence ID" value="CAH2010918.1"/>
    <property type="molecule type" value="Genomic_DNA"/>
</dbReference>
<evidence type="ECO:0000313" key="3">
    <source>
        <dbReference type="EMBL" id="CAH2010918.1"/>
    </source>
</evidence>
<keyword evidence="1" id="KW-0175">Coiled coil</keyword>
<keyword evidence="4" id="KW-1185">Reference proteome</keyword>